<evidence type="ECO:0000256" key="2">
    <source>
        <dbReference type="ARBA" id="ARBA00004141"/>
    </source>
</evidence>
<organism evidence="14 15">
    <name type="scientific">Chlorella ohadii</name>
    <dbReference type="NCBI Taxonomy" id="2649997"/>
    <lineage>
        <taxon>Eukaryota</taxon>
        <taxon>Viridiplantae</taxon>
        <taxon>Chlorophyta</taxon>
        <taxon>core chlorophytes</taxon>
        <taxon>Trebouxiophyceae</taxon>
        <taxon>Chlorellales</taxon>
        <taxon>Chlorellaceae</taxon>
        <taxon>Chlorella clade</taxon>
        <taxon>Chlorella</taxon>
    </lineage>
</organism>
<comment type="catalytic activity">
    <reaction evidence="10">
        <text>5,6-dihydrouracil + H2O = 3-(carbamoylamino)propanoate + H(+)</text>
        <dbReference type="Rhea" id="RHEA:16121"/>
        <dbReference type="ChEBI" id="CHEBI:11892"/>
        <dbReference type="ChEBI" id="CHEBI:15377"/>
        <dbReference type="ChEBI" id="CHEBI:15378"/>
        <dbReference type="ChEBI" id="CHEBI:15901"/>
        <dbReference type="EC" id="3.5.2.2"/>
    </reaction>
</comment>
<accession>A0AAD5H624</accession>
<feature type="domain" description="Amidohydrolase-related" evidence="13">
    <location>
        <begin position="35"/>
        <end position="319"/>
    </location>
</feature>
<dbReference type="Pfam" id="PF01979">
    <property type="entry name" value="Amidohydro_1"/>
    <property type="match status" value="1"/>
</dbReference>
<keyword evidence="5" id="KW-0812">Transmembrane</keyword>
<reference evidence="14" key="1">
    <citation type="submission" date="2020-11" db="EMBL/GenBank/DDBJ databases">
        <title>Chlorella ohadii genome sequencing and assembly.</title>
        <authorList>
            <person name="Murik O."/>
            <person name="Treves H."/>
            <person name="Kedem I."/>
            <person name="Shotland Y."/>
            <person name="Kaplan A."/>
        </authorList>
    </citation>
    <scope>NUCLEOTIDE SEQUENCE</scope>
    <source>
        <strain evidence="14">1</strain>
    </source>
</reference>
<comment type="caution">
    <text evidence="14">The sequence shown here is derived from an EMBL/GenBank/DDBJ whole genome shotgun (WGS) entry which is preliminary data.</text>
</comment>
<keyword evidence="9" id="KW-0472">Membrane</keyword>
<evidence type="ECO:0000256" key="7">
    <source>
        <dbReference type="ARBA" id="ARBA00022801"/>
    </source>
</evidence>
<evidence type="ECO:0000256" key="10">
    <source>
        <dbReference type="ARBA" id="ARBA00036696"/>
    </source>
</evidence>
<dbReference type="GO" id="GO:0046872">
    <property type="term" value="F:metal ion binding"/>
    <property type="evidence" value="ECO:0007669"/>
    <property type="project" value="UniProtKB-KW"/>
</dbReference>
<keyword evidence="6" id="KW-0479">Metal-binding</keyword>
<comment type="subcellular location">
    <subcellularLocation>
        <location evidence="2">Membrane</location>
        <topology evidence="2">Multi-pass membrane protein</topology>
    </subcellularLocation>
</comment>
<evidence type="ECO:0000256" key="12">
    <source>
        <dbReference type="PIRSR" id="PIRSR611778-50"/>
    </source>
</evidence>
<keyword evidence="15" id="KW-1185">Reference proteome</keyword>
<gene>
    <name evidence="14" type="ORF">COHA_000773</name>
</gene>
<evidence type="ECO:0000313" key="14">
    <source>
        <dbReference type="EMBL" id="KAI7845659.1"/>
    </source>
</evidence>
<sequence>MDYGFHIAVTSWSDKVAADMAALAQRGVNSFKFFMAYKGALMVNDEQLLQGFRRCKELGAVPQVHAENGDAVAEGQQRVFDAGITGPEGHALSRPPELEGEATARAIRLAEFVGSPLYVVHVMSRDAQEEIARARQRGQRVIGETVASAVSMDESRMWHPDFNVAAQYVMSPPIRSKEHGAALRSALAGGLLQLVGTDHAVFNSTQKAVGRHDFRIIPNGVNGLEERMHVVWQEMVNSGLLSPSDFVRVTSTVAAQIFNVYPRKGVVAEGSDADVIIFDPSVKHTISAKAHYSAMDTNIYEGYAVTGKVVTTVSRGRVVWHDGKLNVTRGSGRFVPTPPFGPLYDGLDRRSPYLLDVARYGGVPGLLDNPWLKSGIISGSLSLAGDVLAQLLTLRGQQQQGSSSSGGYDVARAARMGSFGLLFYGPYQNWWYGLLARTFPGTSIPMFATKARHSAAPVALNQLCLAPITITVAFTWNLALTGQLDQLPGKLRRDFVRTMINGWRFWVPAATINFKLVPLQYQVLYMSTCGMLWTGYLSYQSAAAQAK</sequence>
<evidence type="ECO:0000313" key="15">
    <source>
        <dbReference type="Proteomes" id="UP001205105"/>
    </source>
</evidence>
<keyword evidence="8" id="KW-1133">Transmembrane helix</keyword>
<evidence type="ECO:0000256" key="3">
    <source>
        <dbReference type="ARBA" id="ARBA00006824"/>
    </source>
</evidence>
<proteinExistence type="inferred from homology"/>
<dbReference type="InterPro" id="IPR007248">
    <property type="entry name" value="Mpv17_PMP22"/>
</dbReference>
<evidence type="ECO:0000256" key="11">
    <source>
        <dbReference type="ARBA" id="ARBA00039113"/>
    </source>
</evidence>
<dbReference type="Pfam" id="PF04117">
    <property type="entry name" value="Mpv17_PMP22"/>
    <property type="match status" value="1"/>
</dbReference>
<keyword evidence="7" id="KW-0378">Hydrolase</keyword>
<comment type="PTM">
    <text evidence="12">Carbamylation allows a single lysine to coordinate two divalent metal cations.</text>
</comment>
<dbReference type="InterPro" id="IPR011059">
    <property type="entry name" value="Metal-dep_hydrolase_composite"/>
</dbReference>
<comment type="similarity">
    <text evidence="4">Belongs to the metallo-dependent hydrolases superfamily. Hydantoinase/dihydropyrimidinase family.</text>
</comment>
<feature type="modified residue" description="N6-carboxylysine" evidence="12">
    <location>
        <position position="32"/>
    </location>
</feature>
<dbReference type="PANTHER" id="PTHR11647">
    <property type="entry name" value="HYDRANTOINASE/DIHYDROPYRIMIDINASE FAMILY MEMBER"/>
    <property type="match status" value="1"/>
</dbReference>
<name>A0AAD5H624_9CHLO</name>
<comment type="similarity">
    <text evidence="3">Belongs to the peroxisomal membrane protein PXMP2/4 family.</text>
</comment>
<evidence type="ECO:0000256" key="1">
    <source>
        <dbReference type="ARBA" id="ARBA00001947"/>
    </source>
</evidence>
<dbReference type="SUPFAM" id="SSF51338">
    <property type="entry name" value="Composite domain of metallo-dependent hydrolases"/>
    <property type="match status" value="1"/>
</dbReference>
<evidence type="ECO:0000256" key="9">
    <source>
        <dbReference type="ARBA" id="ARBA00023136"/>
    </source>
</evidence>
<dbReference type="InterPro" id="IPR011778">
    <property type="entry name" value="Hydantoinase/dihydroPyrase"/>
</dbReference>
<dbReference type="GO" id="GO:0005829">
    <property type="term" value="C:cytosol"/>
    <property type="evidence" value="ECO:0007669"/>
    <property type="project" value="TreeGrafter"/>
</dbReference>
<evidence type="ECO:0000256" key="6">
    <source>
        <dbReference type="ARBA" id="ARBA00022723"/>
    </source>
</evidence>
<dbReference type="GO" id="GO:0006208">
    <property type="term" value="P:pyrimidine nucleobase catabolic process"/>
    <property type="evidence" value="ECO:0007669"/>
    <property type="project" value="TreeGrafter"/>
</dbReference>
<dbReference type="SUPFAM" id="SSF51556">
    <property type="entry name" value="Metallo-dependent hydrolases"/>
    <property type="match status" value="1"/>
</dbReference>
<dbReference type="EC" id="3.5.2.2" evidence="11"/>
<dbReference type="NCBIfam" id="TIGR02033">
    <property type="entry name" value="D-hydantoinase"/>
    <property type="match status" value="1"/>
</dbReference>
<evidence type="ECO:0000259" key="13">
    <source>
        <dbReference type="Pfam" id="PF01979"/>
    </source>
</evidence>
<dbReference type="FunFam" id="3.20.20.140:FF:000076">
    <property type="entry name" value="Dihydropyrimidinase like 2"/>
    <property type="match status" value="1"/>
</dbReference>
<dbReference type="Proteomes" id="UP001205105">
    <property type="component" value="Unassembled WGS sequence"/>
</dbReference>
<protein>
    <recommendedName>
        <fullName evidence="11">dihydropyrimidinase</fullName>
        <ecNumber evidence="11">3.5.2.2</ecNumber>
    </recommendedName>
</protein>
<dbReference type="InterPro" id="IPR006680">
    <property type="entry name" value="Amidohydro-rel"/>
</dbReference>
<dbReference type="GO" id="GO:0004157">
    <property type="term" value="F:dihydropyrimidinase activity"/>
    <property type="evidence" value="ECO:0007669"/>
    <property type="project" value="UniProtKB-EC"/>
</dbReference>
<dbReference type="GO" id="GO:0016020">
    <property type="term" value="C:membrane"/>
    <property type="evidence" value="ECO:0007669"/>
    <property type="project" value="UniProtKB-SubCell"/>
</dbReference>
<dbReference type="Gene3D" id="3.20.20.140">
    <property type="entry name" value="Metal-dependent hydrolases"/>
    <property type="match status" value="1"/>
</dbReference>
<dbReference type="AlphaFoldDB" id="A0AAD5H624"/>
<dbReference type="PANTHER" id="PTHR11647:SF1">
    <property type="entry name" value="COLLAPSIN RESPONSE MEDIATOR PROTEIN"/>
    <property type="match status" value="1"/>
</dbReference>
<dbReference type="EMBL" id="JADXDR010000014">
    <property type="protein sequence ID" value="KAI7845659.1"/>
    <property type="molecule type" value="Genomic_DNA"/>
</dbReference>
<evidence type="ECO:0000256" key="5">
    <source>
        <dbReference type="ARBA" id="ARBA00022692"/>
    </source>
</evidence>
<evidence type="ECO:0000256" key="4">
    <source>
        <dbReference type="ARBA" id="ARBA00008829"/>
    </source>
</evidence>
<comment type="cofactor">
    <cofactor evidence="1">
        <name>Zn(2+)</name>
        <dbReference type="ChEBI" id="CHEBI:29105"/>
    </cofactor>
</comment>
<evidence type="ECO:0000256" key="8">
    <source>
        <dbReference type="ARBA" id="ARBA00022989"/>
    </source>
</evidence>
<dbReference type="InterPro" id="IPR050378">
    <property type="entry name" value="Metallo-dep_Hydrolases_sf"/>
</dbReference>
<dbReference type="InterPro" id="IPR032466">
    <property type="entry name" value="Metal_Hydrolase"/>
</dbReference>